<sequence length="568" mass="62170">MESSSLGSDCLSPESTVTSLLSRSGHLRSGLQPAGRSASATFRFRDQDFESASAALDAYIADFDRSCQQCRSLTASLVLPRSQPANHRTARNRDVLRERLTDWELDFLSLPVSSLHHRQNRDRVSMTTEELLSIPCDGSLPVTHTSAFIRGRQASCAGPRVLNRSHPAPDPDSAAAMLLTNTVTWTRSLQTRTRTVFLPGPPGWWSLFGFCRTADRKTTNLHNMNQMKLKSSSAHRAADLHLPHWLTSNKSVLGCSEVSSLPDLTYPSWVLRAAEPPPWEERGDAPPGAARGRAPSWVLDLEKDGELKAAPAQLRGRSKSRFQCVVQAEGEQTLRELRLQLAEHISALTAEGNGSGGLAAPFREGPVSSKPTEANMMLNPSECNDKFEPVGGDGVCCSTCCVNDSVSPVGTEDLLRSSPLRCSSSSLFPSVTQTIALKNIIESLNLLSQALSSGYHGNDTCTQPGPVEAMKQMLFRLQAVEAELQRQRIDANGQKTPEKQVEPQENPFYLNVNVSFYINLAKFAASSRFYVNAALIVGLYLNRLKMLVEDPGQRGRRTDSSSSQQDSS</sequence>
<dbReference type="Ensembl" id="ENSPFOT00000025125.1">
    <property type="protein sequence ID" value="ENSPFOP00000025765.1"/>
    <property type="gene ID" value="ENSPFOG00000023507.1"/>
</dbReference>
<keyword evidence="2" id="KW-1185">Reference proteome</keyword>
<accession>A0A096M2X4</accession>
<dbReference type="GeneTree" id="ENSGT00940000170723"/>
<evidence type="ECO:0000313" key="1">
    <source>
        <dbReference type="Ensembl" id="ENSPFOP00000025765.1"/>
    </source>
</evidence>
<protein>
    <submittedName>
        <fullName evidence="1">Uncharacterized protein</fullName>
    </submittedName>
</protein>
<reference evidence="2" key="1">
    <citation type="submission" date="2013-10" db="EMBL/GenBank/DDBJ databases">
        <authorList>
            <person name="Schartl M."/>
            <person name="Warren W."/>
        </authorList>
    </citation>
    <scope>NUCLEOTIDE SEQUENCE [LARGE SCALE GENOMIC DNA]</scope>
    <source>
        <strain evidence="2">female</strain>
    </source>
</reference>
<evidence type="ECO:0000313" key="2">
    <source>
        <dbReference type="Proteomes" id="UP000028760"/>
    </source>
</evidence>
<reference evidence="1" key="2">
    <citation type="submission" date="2025-08" db="UniProtKB">
        <authorList>
            <consortium name="Ensembl"/>
        </authorList>
    </citation>
    <scope>IDENTIFICATION</scope>
</reference>
<dbReference type="Proteomes" id="UP000028760">
    <property type="component" value="Unassembled WGS sequence"/>
</dbReference>
<dbReference type="EMBL" id="AYCK01016442">
    <property type="status" value="NOT_ANNOTATED_CDS"/>
    <property type="molecule type" value="Genomic_DNA"/>
</dbReference>
<dbReference type="AlphaFoldDB" id="A0A096M2X4"/>
<dbReference type="PANTHER" id="PTHR35079">
    <property type="entry name" value="LUNG ADENOMA SUSCEPTIBILITY PROTEIN 2"/>
    <property type="match status" value="1"/>
</dbReference>
<reference evidence="1" key="3">
    <citation type="submission" date="2025-09" db="UniProtKB">
        <authorList>
            <consortium name="Ensembl"/>
        </authorList>
    </citation>
    <scope>IDENTIFICATION</scope>
</reference>
<name>A0A096M2X4_POEFO</name>
<dbReference type="InterPro" id="IPR052679">
    <property type="entry name" value="Cell_Prolif_Regulator"/>
</dbReference>
<dbReference type="PANTHER" id="PTHR35079:SF1">
    <property type="entry name" value="LUNG ADENOMA SUSCEPTIBILITY PROTEIN 2"/>
    <property type="match status" value="1"/>
</dbReference>
<proteinExistence type="predicted"/>
<organism evidence="1 2">
    <name type="scientific">Poecilia formosa</name>
    <name type="common">Amazon molly</name>
    <name type="synonym">Limia formosa</name>
    <dbReference type="NCBI Taxonomy" id="48698"/>
    <lineage>
        <taxon>Eukaryota</taxon>
        <taxon>Metazoa</taxon>
        <taxon>Chordata</taxon>
        <taxon>Craniata</taxon>
        <taxon>Vertebrata</taxon>
        <taxon>Euteleostomi</taxon>
        <taxon>Actinopterygii</taxon>
        <taxon>Neopterygii</taxon>
        <taxon>Teleostei</taxon>
        <taxon>Neoteleostei</taxon>
        <taxon>Acanthomorphata</taxon>
        <taxon>Ovalentaria</taxon>
        <taxon>Atherinomorphae</taxon>
        <taxon>Cyprinodontiformes</taxon>
        <taxon>Poeciliidae</taxon>
        <taxon>Poeciliinae</taxon>
        <taxon>Poecilia</taxon>
    </lineage>
</organism>